<feature type="compositionally biased region" description="Low complexity" evidence="1">
    <location>
        <begin position="346"/>
        <end position="365"/>
    </location>
</feature>
<dbReference type="OrthoDB" id="347378at2759"/>
<reference evidence="3" key="1">
    <citation type="submission" date="2013-10" db="EMBL/GenBank/DDBJ databases">
        <title>Genomic analysis of the causative agents of coccidiosis in chickens.</title>
        <authorList>
            <person name="Reid A.J."/>
            <person name="Blake D."/>
            <person name="Billington K."/>
            <person name="Browne H."/>
            <person name="Dunn M."/>
            <person name="Hung S."/>
            <person name="Kawahara F."/>
            <person name="Miranda-Saavedra D."/>
            <person name="Mourier T."/>
            <person name="Nagra H."/>
            <person name="Otto T.D."/>
            <person name="Rawlings N."/>
            <person name="Sanchez A."/>
            <person name="Sanders M."/>
            <person name="Subramaniam C."/>
            <person name="Tay Y."/>
            <person name="Dear P."/>
            <person name="Doerig C."/>
            <person name="Gruber A."/>
            <person name="Parkinson J."/>
            <person name="Shirley M."/>
            <person name="Wan K.L."/>
            <person name="Berriman M."/>
            <person name="Tomley F."/>
            <person name="Pain A."/>
        </authorList>
    </citation>
    <scope>NUCLEOTIDE SEQUENCE [LARGE SCALE GENOMIC DNA]</scope>
    <source>
        <strain evidence="3">Houghton</strain>
    </source>
</reference>
<organism evidence="3 4">
    <name type="scientific">Eimeria brunetti</name>
    <dbReference type="NCBI Taxonomy" id="51314"/>
    <lineage>
        <taxon>Eukaryota</taxon>
        <taxon>Sar</taxon>
        <taxon>Alveolata</taxon>
        <taxon>Apicomplexa</taxon>
        <taxon>Conoidasida</taxon>
        <taxon>Coccidia</taxon>
        <taxon>Eucoccidiorida</taxon>
        <taxon>Eimeriorina</taxon>
        <taxon>Eimeriidae</taxon>
        <taxon>Eimeria</taxon>
    </lineage>
</organism>
<dbReference type="Proteomes" id="UP000030750">
    <property type="component" value="Unassembled WGS sequence"/>
</dbReference>
<feature type="compositionally biased region" description="Basic and acidic residues" evidence="1">
    <location>
        <begin position="593"/>
        <end position="612"/>
    </location>
</feature>
<reference evidence="3" key="2">
    <citation type="submission" date="2013-10" db="EMBL/GenBank/DDBJ databases">
        <authorList>
            <person name="Aslett M."/>
        </authorList>
    </citation>
    <scope>NUCLEOTIDE SEQUENCE [LARGE SCALE GENOMIC DNA]</scope>
    <source>
        <strain evidence="3">Houghton</strain>
    </source>
</reference>
<accession>U6LKD0</accession>
<protein>
    <submittedName>
        <fullName evidence="3">Uncharacterized protein</fullName>
    </submittedName>
</protein>
<evidence type="ECO:0000256" key="1">
    <source>
        <dbReference type="SAM" id="MobiDB-lite"/>
    </source>
</evidence>
<feature type="region of interest" description="Disordered" evidence="1">
    <location>
        <begin position="585"/>
        <end position="612"/>
    </location>
</feature>
<keyword evidence="4" id="KW-1185">Reference proteome</keyword>
<proteinExistence type="predicted"/>
<name>U6LKD0_9EIME</name>
<dbReference type="AlphaFoldDB" id="U6LKD0"/>
<sequence length="612" mass="65925">MALLDVQLQPPLLALTRPPESTAWSGGHLQQRGLRSSRKLFAGAAAAAVVSLVMLVAVFAVCRARLQRPFSQGAEHRSLSYGGDDGDQLSSIIEECLDLQEEHGLQLPAPEHVEEREAKDKLIAMVYASAEAFEQRQALASSYTLHYGGSSMAVDEGPESMDTTPAQPLPAAVWGGHSGVAVAPVGGLATEGEGFFFSGGQQWDAPFSANAHSSGFYNEALAGAAAPAAMDGGSAVGSGIDGAGAWQLGSLPFGNADTAAAAALAPDAWLADPSADEFPPVVHQGAEPVQSSLVQLLIGTNTGQSDLHAHAPPVPEWAPVPGWAPSASEEMVARQQPENPAVAHAPVPAAASTASQPTTSMETTGSSGGKMEGQRRGPDWNLHPFVRLPMVDPRVVQRLFRPEFALSLNMNIPSPMDSYTTMRRLFAKPSLTARDVETLMLEAENLANYARDKLTRPCVSSKSSYIFRKLSSIFMAFDYLVSTIQLLGEKMLAGLWWNEFASMFQTEFHFAGAASMKRTRRLTDLVNRLSVALSIYKRGCRPPAGEIIELKRMILTQQCKGNQLSNPLWALWLEDDSKFRRSIASWGNPPDVQVRDEQQNQKKDETKEQPPA</sequence>
<feature type="transmembrane region" description="Helical" evidence="2">
    <location>
        <begin position="40"/>
        <end position="61"/>
    </location>
</feature>
<feature type="region of interest" description="Disordered" evidence="1">
    <location>
        <begin position="346"/>
        <end position="376"/>
    </location>
</feature>
<evidence type="ECO:0000313" key="4">
    <source>
        <dbReference type="Proteomes" id="UP000030750"/>
    </source>
</evidence>
<keyword evidence="2" id="KW-1133">Transmembrane helix</keyword>
<dbReference type="EMBL" id="HG711412">
    <property type="protein sequence ID" value="CDJ48994.1"/>
    <property type="molecule type" value="Genomic_DNA"/>
</dbReference>
<evidence type="ECO:0000313" key="3">
    <source>
        <dbReference type="EMBL" id="CDJ48994.1"/>
    </source>
</evidence>
<keyword evidence="2" id="KW-0812">Transmembrane</keyword>
<gene>
    <name evidence="3" type="ORF">EBH_0023370</name>
</gene>
<evidence type="ECO:0000256" key="2">
    <source>
        <dbReference type="SAM" id="Phobius"/>
    </source>
</evidence>
<keyword evidence="2" id="KW-0472">Membrane</keyword>
<dbReference type="VEuPathDB" id="ToxoDB:EBH_0023370"/>